<organism evidence="2 3">
    <name type="scientific">Massarina eburnea CBS 473.64</name>
    <dbReference type="NCBI Taxonomy" id="1395130"/>
    <lineage>
        <taxon>Eukaryota</taxon>
        <taxon>Fungi</taxon>
        <taxon>Dikarya</taxon>
        <taxon>Ascomycota</taxon>
        <taxon>Pezizomycotina</taxon>
        <taxon>Dothideomycetes</taxon>
        <taxon>Pleosporomycetidae</taxon>
        <taxon>Pleosporales</taxon>
        <taxon>Massarineae</taxon>
        <taxon>Massarinaceae</taxon>
        <taxon>Massarina</taxon>
    </lineage>
</organism>
<name>A0A6A6S756_9PLEO</name>
<evidence type="ECO:0000313" key="3">
    <source>
        <dbReference type="Proteomes" id="UP000799753"/>
    </source>
</evidence>
<dbReference type="EMBL" id="MU006781">
    <property type="protein sequence ID" value="KAF2642821.1"/>
    <property type="molecule type" value="Genomic_DNA"/>
</dbReference>
<evidence type="ECO:0000313" key="2">
    <source>
        <dbReference type="EMBL" id="KAF2642821.1"/>
    </source>
</evidence>
<dbReference type="AlphaFoldDB" id="A0A6A6S756"/>
<feature type="region of interest" description="Disordered" evidence="1">
    <location>
        <begin position="189"/>
        <end position="214"/>
    </location>
</feature>
<protein>
    <submittedName>
        <fullName evidence="2">Uncharacterized protein</fullName>
    </submittedName>
</protein>
<evidence type="ECO:0000256" key="1">
    <source>
        <dbReference type="SAM" id="MobiDB-lite"/>
    </source>
</evidence>
<accession>A0A6A6S756</accession>
<keyword evidence="3" id="KW-1185">Reference proteome</keyword>
<feature type="compositionally biased region" description="Basic and acidic residues" evidence="1">
    <location>
        <begin position="200"/>
        <end position="214"/>
    </location>
</feature>
<reference evidence="2" key="1">
    <citation type="journal article" date="2020" name="Stud. Mycol.">
        <title>101 Dothideomycetes genomes: a test case for predicting lifestyles and emergence of pathogens.</title>
        <authorList>
            <person name="Haridas S."/>
            <person name="Albert R."/>
            <person name="Binder M."/>
            <person name="Bloem J."/>
            <person name="Labutti K."/>
            <person name="Salamov A."/>
            <person name="Andreopoulos B."/>
            <person name="Baker S."/>
            <person name="Barry K."/>
            <person name="Bills G."/>
            <person name="Bluhm B."/>
            <person name="Cannon C."/>
            <person name="Castanera R."/>
            <person name="Culley D."/>
            <person name="Daum C."/>
            <person name="Ezra D."/>
            <person name="Gonzalez J."/>
            <person name="Henrissat B."/>
            <person name="Kuo A."/>
            <person name="Liang C."/>
            <person name="Lipzen A."/>
            <person name="Lutzoni F."/>
            <person name="Magnuson J."/>
            <person name="Mondo S."/>
            <person name="Nolan M."/>
            <person name="Ohm R."/>
            <person name="Pangilinan J."/>
            <person name="Park H.-J."/>
            <person name="Ramirez L."/>
            <person name="Alfaro M."/>
            <person name="Sun H."/>
            <person name="Tritt A."/>
            <person name="Yoshinaga Y."/>
            <person name="Zwiers L.-H."/>
            <person name="Turgeon B."/>
            <person name="Goodwin S."/>
            <person name="Spatafora J."/>
            <person name="Crous P."/>
            <person name="Grigoriev I."/>
        </authorList>
    </citation>
    <scope>NUCLEOTIDE SEQUENCE</scope>
    <source>
        <strain evidence="2">CBS 473.64</strain>
    </source>
</reference>
<sequence length="214" mass="23453">MFLTCSQDTDVNNITELQADPLPRYLNTAWDQPCMGVPVDAGQAVSGAVENVRTSKTADKHIFANIVIGHSSVYPTSRNNFDKTHSYRQDLPHFKSQREILLSDFLCSIIGGSSSCLLPSPALHILWDPCPRNSIKTYIIYITPVSLSNAILNDNNDLPPVVHSTRTTALHISPRGKSPWSESRLAVGCGHPTPAANLPKDSRTPPDIAERLQS</sequence>
<proteinExistence type="predicted"/>
<dbReference type="Proteomes" id="UP000799753">
    <property type="component" value="Unassembled WGS sequence"/>
</dbReference>
<gene>
    <name evidence="2" type="ORF">P280DRAFT_478887</name>
</gene>